<reference evidence="1 2" key="1">
    <citation type="submission" date="2015-12" db="EMBL/GenBank/DDBJ databases">
        <title>Diversity of Burkholderia near neighbor genomes.</title>
        <authorList>
            <person name="Sahl J."/>
            <person name="Wagner D."/>
            <person name="Keim P."/>
        </authorList>
    </citation>
    <scope>NUCLEOTIDE SEQUENCE [LARGE SCALE GENOMIC DNA]</scope>
    <source>
        <strain evidence="1 2">BDU8</strain>
    </source>
</reference>
<dbReference type="AlphaFoldDB" id="A0A1B4G2D5"/>
<proteinExistence type="predicted"/>
<evidence type="ECO:0000313" key="2">
    <source>
        <dbReference type="Proteomes" id="UP000067711"/>
    </source>
</evidence>
<protein>
    <recommendedName>
        <fullName evidence="3">Beta-lactamase</fullName>
    </recommendedName>
</protein>
<dbReference type="Proteomes" id="UP000067711">
    <property type="component" value="Chromosome 1"/>
</dbReference>
<evidence type="ECO:0000313" key="1">
    <source>
        <dbReference type="EMBL" id="AOJ10058.1"/>
    </source>
</evidence>
<gene>
    <name evidence="1" type="ORF">WS71_22695</name>
</gene>
<organism evidence="1 2">
    <name type="scientific">Burkholderia mayonis</name>
    <dbReference type="NCBI Taxonomy" id="1385591"/>
    <lineage>
        <taxon>Bacteria</taxon>
        <taxon>Pseudomonadati</taxon>
        <taxon>Pseudomonadota</taxon>
        <taxon>Betaproteobacteria</taxon>
        <taxon>Burkholderiales</taxon>
        <taxon>Burkholderiaceae</taxon>
        <taxon>Burkholderia</taxon>
        <taxon>pseudomallei group</taxon>
    </lineage>
</organism>
<dbReference type="EMBL" id="CP013389">
    <property type="protein sequence ID" value="AOJ10058.1"/>
    <property type="molecule type" value="Genomic_DNA"/>
</dbReference>
<sequence length="77" mass="8067">MASLRVSAAGRLSASSVVFRIAARIESYPRPPIVVAVIQSGATPNGVALFICVRDRADSLSQSRAAGEVVSKLLERA</sequence>
<name>A0A1B4G2D5_9BURK</name>
<accession>A0A1B4G2D5</accession>
<evidence type="ECO:0008006" key="3">
    <source>
        <dbReference type="Google" id="ProtNLM"/>
    </source>
</evidence>